<evidence type="ECO:0000256" key="2">
    <source>
        <dbReference type="ARBA" id="ARBA00022741"/>
    </source>
</evidence>
<dbReference type="PROSITE" id="PS50893">
    <property type="entry name" value="ABC_TRANSPORTER_2"/>
    <property type="match status" value="1"/>
</dbReference>
<dbReference type="Pfam" id="PF00005">
    <property type="entry name" value="ABC_tran"/>
    <property type="match status" value="1"/>
</dbReference>
<reference evidence="5" key="2">
    <citation type="submission" date="2021-04" db="EMBL/GenBank/DDBJ databases">
        <authorList>
            <person name="Gilroy R."/>
        </authorList>
    </citation>
    <scope>NUCLEOTIDE SEQUENCE</scope>
    <source>
        <strain evidence="5">ChiBcec1-1630</strain>
    </source>
</reference>
<evidence type="ECO:0000256" key="1">
    <source>
        <dbReference type="ARBA" id="ARBA00022448"/>
    </source>
</evidence>
<keyword evidence="3 5" id="KW-0067">ATP-binding</keyword>
<dbReference type="InterPro" id="IPR027417">
    <property type="entry name" value="P-loop_NTPase"/>
</dbReference>
<feature type="domain" description="ABC transporter" evidence="4">
    <location>
        <begin position="16"/>
        <end position="253"/>
    </location>
</feature>
<dbReference type="InterPro" id="IPR003439">
    <property type="entry name" value="ABC_transporter-like_ATP-bd"/>
</dbReference>
<dbReference type="InterPro" id="IPR050763">
    <property type="entry name" value="ABC_transporter_ATP-binding"/>
</dbReference>
<evidence type="ECO:0000313" key="5">
    <source>
        <dbReference type="EMBL" id="HJC86786.1"/>
    </source>
</evidence>
<proteinExistence type="predicted"/>
<dbReference type="PANTHER" id="PTHR42711:SF1">
    <property type="entry name" value="ABC-TRANSPORT PROTEIN, ATP-BINDING COMPONENT"/>
    <property type="match status" value="1"/>
</dbReference>
<dbReference type="InterPro" id="IPR003593">
    <property type="entry name" value="AAA+_ATPase"/>
</dbReference>
<organism evidence="5 6">
    <name type="scientific">Candidatus Eisenbergiella intestinigallinarum</name>
    <dbReference type="NCBI Taxonomy" id="2838549"/>
    <lineage>
        <taxon>Bacteria</taxon>
        <taxon>Bacillati</taxon>
        <taxon>Bacillota</taxon>
        <taxon>Clostridia</taxon>
        <taxon>Lachnospirales</taxon>
        <taxon>Lachnospiraceae</taxon>
        <taxon>Eisenbergiella</taxon>
    </lineage>
</organism>
<feature type="non-terminal residue" evidence="5">
    <location>
        <position position="1"/>
    </location>
</feature>
<dbReference type="PANTHER" id="PTHR42711">
    <property type="entry name" value="ABC TRANSPORTER ATP-BINDING PROTEIN"/>
    <property type="match status" value="1"/>
</dbReference>
<keyword evidence="2" id="KW-0547">Nucleotide-binding</keyword>
<evidence type="ECO:0000256" key="3">
    <source>
        <dbReference type="ARBA" id="ARBA00022840"/>
    </source>
</evidence>
<dbReference type="EMBL" id="DWVS01000044">
    <property type="protein sequence ID" value="HJC86786.1"/>
    <property type="molecule type" value="Genomic_DNA"/>
</dbReference>
<comment type="caution">
    <text evidence="5">The sequence shown here is derived from an EMBL/GenBank/DDBJ whole genome shotgun (WGS) entry which is preliminary data.</text>
</comment>
<dbReference type="GO" id="GO:0016887">
    <property type="term" value="F:ATP hydrolysis activity"/>
    <property type="evidence" value="ECO:0007669"/>
    <property type="project" value="InterPro"/>
</dbReference>
<evidence type="ECO:0000313" key="6">
    <source>
        <dbReference type="Proteomes" id="UP000823922"/>
    </source>
</evidence>
<name>A0A9D2TQG2_9FIRM</name>
<protein>
    <submittedName>
        <fullName evidence="5">ATP-binding cassette domain-containing protein</fullName>
    </submittedName>
</protein>
<dbReference type="SMART" id="SM00382">
    <property type="entry name" value="AAA"/>
    <property type="match status" value="1"/>
</dbReference>
<dbReference type="InterPro" id="IPR017871">
    <property type="entry name" value="ABC_transporter-like_CS"/>
</dbReference>
<dbReference type="GO" id="GO:0005524">
    <property type="term" value="F:ATP binding"/>
    <property type="evidence" value="ECO:0007669"/>
    <property type="project" value="UniProtKB-KW"/>
</dbReference>
<keyword evidence="1" id="KW-0813">Transport</keyword>
<gene>
    <name evidence="5" type="ORF">H9926_02075</name>
</gene>
<dbReference type="AlphaFoldDB" id="A0A9D2TQG2"/>
<sequence length="327" mass="36860">KEIVLEKVCRSYRVPVKGSSFLEYLFRRKYKQIEAVRDISFEISAGETVGLVGPNGAGKSTTIKMLTGVLTTSSGNIRVLGRDPFADRKENARQIGVLFGQRSQLWWDLPPEDTFQVLKRVYKIPEAVYQENLKKYAEILGAQDFLRQPVRQLSLGQRMRAEILAVLLHNPKILFLDEPTIGLDVAVKKQIRNLLRVINRETGATILLTSHDMKDIDSVCDRMIVIDHGKLAVDDAVENVKKKYGTKETVEIEVEGDLNSPGDFALPFRAGCEIEGNLIRCSYDRKDLNAAAVIQAVMDRHKIMDVKVKEADIDDVVEEIYKEGAEI</sequence>
<evidence type="ECO:0000259" key="4">
    <source>
        <dbReference type="PROSITE" id="PS50893"/>
    </source>
</evidence>
<reference evidence="5" key="1">
    <citation type="journal article" date="2021" name="PeerJ">
        <title>Extensive microbial diversity within the chicken gut microbiome revealed by metagenomics and culture.</title>
        <authorList>
            <person name="Gilroy R."/>
            <person name="Ravi A."/>
            <person name="Getino M."/>
            <person name="Pursley I."/>
            <person name="Horton D.L."/>
            <person name="Alikhan N.F."/>
            <person name="Baker D."/>
            <person name="Gharbi K."/>
            <person name="Hall N."/>
            <person name="Watson M."/>
            <person name="Adriaenssens E.M."/>
            <person name="Foster-Nyarko E."/>
            <person name="Jarju S."/>
            <person name="Secka A."/>
            <person name="Antonio M."/>
            <person name="Oren A."/>
            <person name="Chaudhuri R.R."/>
            <person name="La Ragione R."/>
            <person name="Hildebrand F."/>
            <person name="Pallen M.J."/>
        </authorList>
    </citation>
    <scope>NUCLEOTIDE SEQUENCE</scope>
    <source>
        <strain evidence="5">ChiBcec1-1630</strain>
    </source>
</reference>
<dbReference type="Proteomes" id="UP000823922">
    <property type="component" value="Unassembled WGS sequence"/>
</dbReference>
<dbReference type="SUPFAM" id="SSF52540">
    <property type="entry name" value="P-loop containing nucleoside triphosphate hydrolases"/>
    <property type="match status" value="1"/>
</dbReference>
<dbReference type="PROSITE" id="PS00211">
    <property type="entry name" value="ABC_TRANSPORTER_1"/>
    <property type="match status" value="1"/>
</dbReference>
<accession>A0A9D2TQG2</accession>
<dbReference type="Gene3D" id="3.40.50.300">
    <property type="entry name" value="P-loop containing nucleotide triphosphate hydrolases"/>
    <property type="match status" value="1"/>
</dbReference>